<reference evidence="3" key="1">
    <citation type="journal article" date="2017" name="Nat. Ecol. Evol.">
        <title>Genome expansion and lineage-specific genetic innovations in the forest pathogenic fungi Armillaria.</title>
        <authorList>
            <person name="Sipos G."/>
            <person name="Prasanna A.N."/>
            <person name="Walter M.C."/>
            <person name="O'Connor E."/>
            <person name="Balint B."/>
            <person name="Krizsan K."/>
            <person name="Kiss B."/>
            <person name="Hess J."/>
            <person name="Varga T."/>
            <person name="Slot J."/>
            <person name="Riley R."/>
            <person name="Boka B."/>
            <person name="Rigling D."/>
            <person name="Barry K."/>
            <person name="Lee J."/>
            <person name="Mihaltcheva S."/>
            <person name="LaButti K."/>
            <person name="Lipzen A."/>
            <person name="Waldron R."/>
            <person name="Moloney N.M."/>
            <person name="Sperisen C."/>
            <person name="Kredics L."/>
            <person name="Vagvoelgyi C."/>
            <person name="Patrignani A."/>
            <person name="Fitzpatrick D."/>
            <person name="Nagy I."/>
            <person name="Doyle S."/>
            <person name="Anderson J.B."/>
            <person name="Grigoriev I.V."/>
            <person name="Gueldener U."/>
            <person name="Muensterkoetter M."/>
            <person name="Nagy L.G."/>
        </authorList>
    </citation>
    <scope>NUCLEOTIDE SEQUENCE [LARGE SCALE GENOMIC DNA]</scope>
    <source>
        <strain evidence="3">C18/9</strain>
    </source>
</reference>
<dbReference type="OrthoDB" id="3267098at2759"/>
<accession>A0A284SAR2</accession>
<feature type="region of interest" description="Disordered" evidence="1">
    <location>
        <begin position="45"/>
        <end position="128"/>
    </location>
</feature>
<organism evidence="2 3">
    <name type="scientific">Armillaria ostoyae</name>
    <name type="common">Armillaria root rot fungus</name>
    <dbReference type="NCBI Taxonomy" id="47428"/>
    <lineage>
        <taxon>Eukaryota</taxon>
        <taxon>Fungi</taxon>
        <taxon>Dikarya</taxon>
        <taxon>Basidiomycota</taxon>
        <taxon>Agaricomycotina</taxon>
        <taxon>Agaricomycetes</taxon>
        <taxon>Agaricomycetidae</taxon>
        <taxon>Agaricales</taxon>
        <taxon>Marasmiineae</taxon>
        <taxon>Physalacriaceae</taxon>
        <taxon>Armillaria</taxon>
    </lineage>
</organism>
<name>A0A284SAR2_ARMOS</name>
<proteinExistence type="predicted"/>
<dbReference type="EMBL" id="FUEG01000052">
    <property type="protein sequence ID" value="SJL18059.1"/>
    <property type="molecule type" value="Genomic_DNA"/>
</dbReference>
<evidence type="ECO:0000256" key="1">
    <source>
        <dbReference type="SAM" id="MobiDB-lite"/>
    </source>
</evidence>
<gene>
    <name evidence="2" type="ORF">ARMOST_21631</name>
</gene>
<feature type="compositionally biased region" description="Acidic residues" evidence="1">
    <location>
        <begin position="66"/>
        <end position="121"/>
    </location>
</feature>
<protein>
    <submittedName>
        <fullName evidence="2">Uncharacterized protein</fullName>
    </submittedName>
</protein>
<evidence type="ECO:0000313" key="2">
    <source>
        <dbReference type="EMBL" id="SJL18059.1"/>
    </source>
</evidence>
<keyword evidence="3" id="KW-1185">Reference proteome</keyword>
<dbReference type="AlphaFoldDB" id="A0A284SAR2"/>
<evidence type="ECO:0000313" key="3">
    <source>
        <dbReference type="Proteomes" id="UP000219338"/>
    </source>
</evidence>
<dbReference type="Proteomes" id="UP000219338">
    <property type="component" value="Unassembled WGS sequence"/>
</dbReference>
<sequence>MASFYFRFVDRDMFKRYTGDGIGHKDTCKDTHHLYKKLLEALGVSESDLPTMSSNPEEEFKADLSDASEELPLEASDGEFSGEDVGEDDSEEENNDNDPPSDGDYFELNEAEEDDIFDDEGLCGFSTL</sequence>